<dbReference type="Gene3D" id="1.20.1720.10">
    <property type="entry name" value="Multidrug resistance protein D"/>
    <property type="match status" value="1"/>
</dbReference>
<evidence type="ECO:0000259" key="9">
    <source>
        <dbReference type="PROSITE" id="PS50850"/>
    </source>
</evidence>
<dbReference type="GO" id="GO:0005886">
    <property type="term" value="C:plasma membrane"/>
    <property type="evidence" value="ECO:0007669"/>
    <property type="project" value="UniProtKB-SubCell"/>
</dbReference>
<evidence type="ECO:0000256" key="8">
    <source>
        <dbReference type="SAM" id="Phobius"/>
    </source>
</evidence>
<dbReference type="Pfam" id="PF07690">
    <property type="entry name" value="MFS_1"/>
    <property type="match status" value="1"/>
</dbReference>
<feature type="transmembrane region" description="Helical" evidence="8">
    <location>
        <begin position="135"/>
        <end position="156"/>
    </location>
</feature>
<sequence length="476" mass="51495">MKKLPRKWLIVISLLMGTFTMILNNSMLNPVLPRFMDIFEVNAVAVGWVITIFMVAMGVTMPLTGFLGDKFGKKKVYITGLCIFTAGSFLGSLSWDLEALIFFRGIQGVGGGLMMPLSMALIFEAFPRNERGMATGVWGIAAMLAPTVGPTAGGLIVEMASWHYLFLVNIPFGITAIFFAKIFLIDTKTNPNIRFDKWGFLFVTGGVGLLLFALGNISSYEHLQSPLNISYIISGIICLFIFIQIEKRVAYPLLDLSIFRISAYSLSMYITGLSSVGLFAGIFLIPLLVQNVYGYDAVMTGLIFLPTALMSGIFINLGGRLLDKGKAALVVTAGTTILAAGTIALAFLSLESALIWVFIWMAVRGIGMGLCSIPASTAGINSIPEAFVSRGSAMNSVFRQMSNALGIVFVSIYFEVRRSQVFANNSGSSESASLQAITESFAVLGTITLLSIPAANVLGKKAKQSQKERDKEEQKV</sequence>
<dbReference type="Proteomes" id="UP000199017">
    <property type="component" value="Unassembled WGS sequence"/>
</dbReference>
<dbReference type="EMBL" id="FNDU01000007">
    <property type="protein sequence ID" value="SDI37273.1"/>
    <property type="molecule type" value="Genomic_DNA"/>
</dbReference>
<dbReference type="SUPFAM" id="SSF103473">
    <property type="entry name" value="MFS general substrate transporter"/>
    <property type="match status" value="1"/>
</dbReference>
<dbReference type="InterPro" id="IPR011701">
    <property type="entry name" value="MFS"/>
</dbReference>
<feature type="transmembrane region" description="Helical" evidence="8">
    <location>
        <begin position="198"/>
        <end position="217"/>
    </location>
</feature>
<evidence type="ECO:0000256" key="2">
    <source>
        <dbReference type="ARBA" id="ARBA00008537"/>
    </source>
</evidence>
<keyword evidence="7 8" id="KW-0472">Membrane</keyword>
<dbReference type="AlphaFoldDB" id="A0A1G8K1I9"/>
<feature type="transmembrane region" description="Helical" evidence="8">
    <location>
        <begin position="229"/>
        <end position="245"/>
    </location>
</feature>
<dbReference type="Gene3D" id="1.20.1250.20">
    <property type="entry name" value="MFS general substrate transporter like domains"/>
    <property type="match status" value="1"/>
</dbReference>
<feature type="transmembrane region" description="Helical" evidence="8">
    <location>
        <begin position="396"/>
        <end position="414"/>
    </location>
</feature>
<reference evidence="10 11" key="1">
    <citation type="submission" date="2016-10" db="EMBL/GenBank/DDBJ databases">
        <authorList>
            <person name="de Groot N.N."/>
        </authorList>
    </citation>
    <scope>NUCLEOTIDE SEQUENCE [LARGE SCALE GENOMIC DNA]</scope>
    <source>
        <strain evidence="11">P4B,CCM 7963,CECT 7998,DSM 25260,IBRC-M 10614,KCTC 13821</strain>
    </source>
</reference>
<evidence type="ECO:0000256" key="5">
    <source>
        <dbReference type="ARBA" id="ARBA00022692"/>
    </source>
</evidence>
<evidence type="ECO:0000256" key="6">
    <source>
        <dbReference type="ARBA" id="ARBA00022989"/>
    </source>
</evidence>
<keyword evidence="5 8" id="KW-0812">Transmembrane</keyword>
<keyword evidence="6 8" id="KW-1133">Transmembrane helix</keyword>
<proteinExistence type="inferred from homology"/>
<feature type="transmembrane region" description="Helical" evidence="8">
    <location>
        <begin position="327"/>
        <end position="348"/>
    </location>
</feature>
<name>A0A1G8K1I9_9BACI</name>
<dbReference type="STRING" id="930129.SAMN05216352_10723"/>
<feature type="transmembrane region" description="Helical" evidence="8">
    <location>
        <begin position="434"/>
        <end position="459"/>
    </location>
</feature>
<evidence type="ECO:0000256" key="4">
    <source>
        <dbReference type="ARBA" id="ARBA00022475"/>
    </source>
</evidence>
<feature type="transmembrane region" description="Helical" evidence="8">
    <location>
        <begin position="7"/>
        <end position="23"/>
    </location>
</feature>
<dbReference type="CDD" id="cd17503">
    <property type="entry name" value="MFS_LmrB_MDR_like"/>
    <property type="match status" value="1"/>
</dbReference>
<evidence type="ECO:0000256" key="7">
    <source>
        <dbReference type="ARBA" id="ARBA00023136"/>
    </source>
</evidence>
<feature type="transmembrane region" description="Helical" evidence="8">
    <location>
        <begin position="76"/>
        <end position="95"/>
    </location>
</feature>
<gene>
    <name evidence="10" type="ORF">SAMN05216352_10723</name>
</gene>
<protein>
    <submittedName>
        <fullName evidence="10">Drug resistance transporter, EmrB/QacA subfamily</fullName>
    </submittedName>
</protein>
<feature type="transmembrane region" description="Helical" evidence="8">
    <location>
        <begin position="162"/>
        <end position="186"/>
    </location>
</feature>
<evidence type="ECO:0000256" key="1">
    <source>
        <dbReference type="ARBA" id="ARBA00004651"/>
    </source>
</evidence>
<dbReference type="PROSITE" id="PS50850">
    <property type="entry name" value="MFS"/>
    <property type="match status" value="1"/>
</dbReference>
<comment type="subcellular location">
    <subcellularLocation>
        <location evidence="1">Cell membrane</location>
        <topology evidence="1">Multi-pass membrane protein</topology>
    </subcellularLocation>
</comment>
<keyword evidence="4" id="KW-1003">Cell membrane</keyword>
<dbReference type="NCBIfam" id="TIGR00711">
    <property type="entry name" value="efflux_EmrB"/>
    <property type="match status" value="1"/>
</dbReference>
<feature type="transmembrane region" description="Helical" evidence="8">
    <location>
        <begin position="295"/>
        <end position="315"/>
    </location>
</feature>
<dbReference type="PANTHER" id="PTHR42718:SF9">
    <property type="entry name" value="MAJOR FACILITATOR SUPERFAMILY MULTIDRUG TRANSPORTER MFSC"/>
    <property type="match status" value="1"/>
</dbReference>
<dbReference type="InterPro" id="IPR020846">
    <property type="entry name" value="MFS_dom"/>
</dbReference>
<feature type="transmembrane region" description="Helical" evidence="8">
    <location>
        <begin position="101"/>
        <end position="123"/>
    </location>
</feature>
<dbReference type="RefSeq" id="WP_091585398.1">
    <property type="nucleotide sequence ID" value="NZ_FNDU01000007.1"/>
</dbReference>
<dbReference type="InterPro" id="IPR036259">
    <property type="entry name" value="MFS_trans_sf"/>
</dbReference>
<dbReference type="InterPro" id="IPR004638">
    <property type="entry name" value="EmrB-like"/>
</dbReference>
<dbReference type="PROSITE" id="PS00217">
    <property type="entry name" value="SUGAR_TRANSPORT_2"/>
    <property type="match status" value="1"/>
</dbReference>
<feature type="transmembrane region" description="Helical" evidence="8">
    <location>
        <begin position="354"/>
        <end position="375"/>
    </location>
</feature>
<keyword evidence="3" id="KW-0813">Transport</keyword>
<dbReference type="OrthoDB" id="9816041at2"/>
<organism evidence="10 11">
    <name type="scientific">Alteribacillus bidgolensis</name>
    <dbReference type="NCBI Taxonomy" id="930129"/>
    <lineage>
        <taxon>Bacteria</taxon>
        <taxon>Bacillati</taxon>
        <taxon>Bacillota</taxon>
        <taxon>Bacilli</taxon>
        <taxon>Bacillales</taxon>
        <taxon>Bacillaceae</taxon>
        <taxon>Alteribacillus</taxon>
    </lineage>
</organism>
<accession>A0A1G8K1I9</accession>
<dbReference type="GO" id="GO:0022857">
    <property type="term" value="F:transmembrane transporter activity"/>
    <property type="evidence" value="ECO:0007669"/>
    <property type="project" value="InterPro"/>
</dbReference>
<evidence type="ECO:0000313" key="10">
    <source>
        <dbReference type="EMBL" id="SDI37273.1"/>
    </source>
</evidence>
<feature type="transmembrane region" description="Helical" evidence="8">
    <location>
        <begin position="266"/>
        <end position="289"/>
    </location>
</feature>
<evidence type="ECO:0000256" key="3">
    <source>
        <dbReference type="ARBA" id="ARBA00022448"/>
    </source>
</evidence>
<feature type="transmembrane region" description="Helical" evidence="8">
    <location>
        <begin position="43"/>
        <end position="64"/>
    </location>
</feature>
<dbReference type="PRINTS" id="PR01036">
    <property type="entry name" value="TCRTETB"/>
</dbReference>
<feature type="domain" description="Major facilitator superfamily (MFS) profile" evidence="9">
    <location>
        <begin position="10"/>
        <end position="463"/>
    </location>
</feature>
<evidence type="ECO:0000313" key="11">
    <source>
        <dbReference type="Proteomes" id="UP000199017"/>
    </source>
</evidence>
<dbReference type="PANTHER" id="PTHR42718">
    <property type="entry name" value="MAJOR FACILITATOR SUPERFAMILY MULTIDRUG TRANSPORTER MFSC"/>
    <property type="match status" value="1"/>
</dbReference>
<keyword evidence="11" id="KW-1185">Reference proteome</keyword>
<comment type="similarity">
    <text evidence="2">Belongs to the major facilitator superfamily. EmrB family.</text>
</comment>
<dbReference type="InterPro" id="IPR005829">
    <property type="entry name" value="Sugar_transporter_CS"/>
</dbReference>